<dbReference type="SMART" id="SM00355">
    <property type="entry name" value="ZnF_C2H2"/>
    <property type="match status" value="2"/>
</dbReference>
<dbReference type="InterPro" id="IPR036236">
    <property type="entry name" value="Znf_C2H2_sf"/>
</dbReference>
<feature type="compositionally biased region" description="Low complexity" evidence="3">
    <location>
        <begin position="124"/>
        <end position="138"/>
    </location>
</feature>
<feature type="domain" description="C2H2-type" evidence="4">
    <location>
        <begin position="47"/>
        <end position="72"/>
    </location>
</feature>
<evidence type="ECO:0000313" key="5">
    <source>
        <dbReference type="Proteomes" id="UP000695022"/>
    </source>
</evidence>
<dbReference type="Proteomes" id="UP000695022">
    <property type="component" value="Unplaced"/>
</dbReference>
<dbReference type="SUPFAM" id="SSF57667">
    <property type="entry name" value="beta-beta-alpha zinc fingers"/>
    <property type="match status" value="1"/>
</dbReference>
<feature type="compositionally biased region" description="Basic residues" evidence="3">
    <location>
        <begin position="316"/>
        <end position="326"/>
    </location>
</feature>
<dbReference type="PROSITE" id="PS50157">
    <property type="entry name" value="ZINC_FINGER_C2H2_2"/>
    <property type="match status" value="1"/>
</dbReference>
<dbReference type="RefSeq" id="XP_014670820.1">
    <property type="nucleotide sequence ID" value="XM_014815334.1"/>
</dbReference>
<name>A0ABM1EF49_PRICU</name>
<evidence type="ECO:0000256" key="2">
    <source>
        <dbReference type="SAM" id="Coils"/>
    </source>
</evidence>
<gene>
    <name evidence="6" type="primary">LOC106811630</name>
</gene>
<keyword evidence="1" id="KW-0863">Zinc-finger</keyword>
<accession>A0ABM1EF49</accession>
<protein>
    <submittedName>
        <fullName evidence="6">Uncharacterized protein LOC106811630</fullName>
    </submittedName>
</protein>
<feature type="region of interest" description="Disordered" evidence="3">
    <location>
        <begin position="307"/>
        <end position="326"/>
    </location>
</feature>
<organism evidence="5 6">
    <name type="scientific">Priapulus caudatus</name>
    <name type="common">Priapulid worm</name>
    <dbReference type="NCBI Taxonomy" id="37621"/>
    <lineage>
        <taxon>Eukaryota</taxon>
        <taxon>Metazoa</taxon>
        <taxon>Ecdysozoa</taxon>
        <taxon>Scalidophora</taxon>
        <taxon>Priapulida</taxon>
        <taxon>Priapulimorpha</taxon>
        <taxon>Priapulimorphida</taxon>
        <taxon>Priapulidae</taxon>
        <taxon>Priapulus</taxon>
    </lineage>
</organism>
<keyword evidence="1" id="KW-0862">Zinc</keyword>
<dbReference type="PROSITE" id="PS00028">
    <property type="entry name" value="ZINC_FINGER_C2H2_1"/>
    <property type="match status" value="1"/>
</dbReference>
<dbReference type="InterPro" id="IPR013087">
    <property type="entry name" value="Znf_C2H2_type"/>
</dbReference>
<evidence type="ECO:0000259" key="4">
    <source>
        <dbReference type="PROSITE" id="PS50157"/>
    </source>
</evidence>
<feature type="compositionally biased region" description="Basic and acidic residues" evidence="3">
    <location>
        <begin position="152"/>
        <end position="165"/>
    </location>
</feature>
<evidence type="ECO:0000256" key="3">
    <source>
        <dbReference type="SAM" id="MobiDB-lite"/>
    </source>
</evidence>
<dbReference type="Gene3D" id="3.30.160.60">
    <property type="entry name" value="Classic Zinc Finger"/>
    <property type="match status" value="1"/>
</dbReference>
<evidence type="ECO:0000313" key="6">
    <source>
        <dbReference type="RefSeq" id="XP_014670820.1"/>
    </source>
</evidence>
<feature type="compositionally biased region" description="Basic and acidic residues" evidence="3">
    <location>
        <begin position="109"/>
        <end position="120"/>
    </location>
</feature>
<evidence type="ECO:0000256" key="1">
    <source>
        <dbReference type="PROSITE-ProRule" id="PRU00042"/>
    </source>
</evidence>
<feature type="region of interest" description="Disordered" evidence="3">
    <location>
        <begin position="101"/>
        <end position="179"/>
    </location>
</feature>
<keyword evidence="5" id="KW-1185">Reference proteome</keyword>
<keyword evidence="1" id="KW-0479">Metal-binding</keyword>
<sequence>MESVEAVLRQHKYPYSTLFYLLQSMMAEIEIHVDPEEKIEVLGQQPYECNVPGCRKEFSKFRNLRRHRTSQHGPVLRQYACPHCTEQHSARREDIVKHCARKHPGLPAPRKEQLRMHETPRPPTTTGPAPLTNPLGLTIGRRGTELPPKPYESGRTRSSHQEERTRQRRERAQNQANNQSELEQLLTTCNGEPLLFGPPIKITDKQIIGWKVHPLDSPAPSTIHAEITRSTLRLSRMRGRIRNILGEIEEEENTREELYKQLRNHRLNYEPEKSLKPNADPRTRKAISLEQETQQALDEFRLEPLISPIKEEGNRRSKLHQRRRHR</sequence>
<keyword evidence="2" id="KW-0175">Coiled coil</keyword>
<proteinExistence type="predicted"/>
<reference evidence="6" key="1">
    <citation type="submission" date="2025-08" db="UniProtKB">
        <authorList>
            <consortium name="RefSeq"/>
        </authorList>
    </citation>
    <scope>IDENTIFICATION</scope>
</reference>
<feature type="coiled-coil region" evidence="2">
    <location>
        <begin position="234"/>
        <end position="268"/>
    </location>
</feature>
<dbReference type="GeneID" id="106811630"/>